<reference evidence="3" key="1">
    <citation type="journal article" date="2021" name="Nat. Commun.">
        <title>Genetic determinants of endophytism in the Arabidopsis root mycobiome.</title>
        <authorList>
            <person name="Mesny F."/>
            <person name="Miyauchi S."/>
            <person name="Thiergart T."/>
            <person name="Pickel B."/>
            <person name="Atanasova L."/>
            <person name="Karlsson M."/>
            <person name="Huettel B."/>
            <person name="Barry K.W."/>
            <person name="Haridas S."/>
            <person name="Chen C."/>
            <person name="Bauer D."/>
            <person name="Andreopoulos W."/>
            <person name="Pangilinan J."/>
            <person name="LaButti K."/>
            <person name="Riley R."/>
            <person name="Lipzen A."/>
            <person name="Clum A."/>
            <person name="Drula E."/>
            <person name="Henrissat B."/>
            <person name="Kohler A."/>
            <person name="Grigoriev I.V."/>
            <person name="Martin F.M."/>
            <person name="Hacquard S."/>
        </authorList>
    </citation>
    <scope>NUCLEOTIDE SEQUENCE</scope>
    <source>
        <strain evidence="3">MPI-CAGE-CH-0243</strain>
    </source>
</reference>
<dbReference type="EMBL" id="JAGMWT010000008">
    <property type="protein sequence ID" value="KAH7123645.1"/>
    <property type="molecule type" value="Genomic_DNA"/>
</dbReference>
<dbReference type="Proteomes" id="UP000700596">
    <property type="component" value="Unassembled WGS sequence"/>
</dbReference>
<keyword evidence="2" id="KW-0812">Transmembrane</keyword>
<feature type="transmembrane region" description="Helical" evidence="2">
    <location>
        <begin position="263"/>
        <end position="279"/>
    </location>
</feature>
<gene>
    <name evidence="3" type="ORF">B0J11DRAFT_580424</name>
</gene>
<feature type="transmembrane region" description="Helical" evidence="2">
    <location>
        <begin position="236"/>
        <end position="256"/>
    </location>
</feature>
<keyword evidence="2" id="KW-1133">Transmembrane helix</keyword>
<evidence type="ECO:0000313" key="4">
    <source>
        <dbReference type="Proteomes" id="UP000700596"/>
    </source>
</evidence>
<feature type="region of interest" description="Disordered" evidence="1">
    <location>
        <begin position="144"/>
        <end position="163"/>
    </location>
</feature>
<protein>
    <submittedName>
        <fullName evidence="3">Uncharacterized protein</fullName>
    </submittedName>
</protein>
<keyword evidence="4" id="KW-1185">Reference proteome</keyword>
<name>A0A9P9DMZ3_9PLEO</name>
<organism evidence="3 4">
    <name type="scientific">Dendryphion nanum</name>
    <dbReference type="NCBI Taxonomy" id="256645"/>
    <lineage>
        <taxon>Eukaryota</taxon>
        <taxon>Fungi</taxon>
        <taxon>Dikarya</taxon>
        <taxon>Ascomycota</taxon>
        <taxon>Pezizomycotina</taxon>
        <taxon>Dothideomycetes</taxon>
        <taxon>Pleosporomycetidae</taxon>
        <taxon>Pleosporales</taxon>
        <taxon>Torulaceae</taxon>
        <taxon>Dendryphion</taxon>
    </lineage>
</organism>
<evidence type="ECO:0000256" key="2">
    <source>
        <dbReference type="SAM" id="Phobius"/>
    </source>
</evidence>
<dbReference type="AlphaFoldDB" id="A0A9P9DMZ3"/>
<accession>A0A9P9DMZ3</accession>
<comment type="caution">
    <text evidence="3">The sequence shown here is derived from an EMBL/GenBank/DDBJ whole genome shotgun (WGS) entry which is preliminary data.</text>
</comment>
<keyword evidence="2" id="KW-0472">Membrane</keyword>
<feature type="transmembrane region" description="Helical" evidence="2">
    <location>
        <begin position="285"/>
        <end position="304"/>
    </location>
</feature>
<evidence type="ECO:0000313" key="3">
    <source>
        <dbReference type="EMBL" id="KAH7123645.1"/>
    </source>
</evidence>
<evidence type="ECO:0000256" key="1">
    <source>
        <dbReference type="SAM" id="MobiDB-lite"/>
    </source>
</evidence>
<dbReference type="OrthoDB" id="3795611at2759"/>
<proteinExistence type="predicted"/>
<sequence length="312" mass="35208">MAPTSTMHGAKILCKEENDIRDLMRRFRDHPLFFSAIEDCPQLGTYERFPKARLIISNWIDYNVRQSEANVERLIREVDEGWRGKAADEEAGDIRIEDNFKKSMETLENWLVRQNRAFRGDNRMAHASLPVQLSMDYNRTLLDTRDDNSLAPNGRPSSDYGRQGDPVPSFLAAPFDDDPCLFESLITNHLLNPFNDYILSPITGCVRRVSGRRKDTANPRHQNFVSGRNISLVAKAISYMLGNASLAAAIGTLSSFENSRIRLVALSIFGLVFSLQVMFLGKDAIATYTLTAAYFQAMIIFVGTTGTSQKYF</sequence>